<feature type="transmembrane region" description="Helical" evidence="2">
    <location>
        <begin position="63"/>
        <end position="85"/>
    </location>
</feature>
<dbReference type="SUPFAM" id="SSF55729">
    <property type="entry name" value="Acyl-CoA N-acyltransferases (Nat)"/>
    <property type="match status" value="1"/>
</dbReference>
<dbReference type="Proteomes" id="UP001152799">
    <property type="component" value="Chromosome 13"/>
</dbReference>
<protein>
    <recommendedName>
        <fullName evidence="3">N-acetyltransferase domain-containing protein</fullName>
    </recommendedName>
</protein>
<organism evidence="4 5">
    <name type="scientific">Ceutorhynchus assimilis</name>
    <name type="common">cabbage seed weevil</name>
    <dbReference type="NCBI Taxonomy" id="467358"/>
    <lineage>
        <taxon>Eukaryota</taxon>
        <taxon>Metazoa</taxon>
        <taxon>Ecdysozoa</taxon>
        <taxon>Arthropoda</taxon>
        <taxon>Hexapoda</taxon>
        <taxon>Insecta</taxon>
        <taxon>Pterygota</taxon>
        <taxon>Neoptera</taxon>
        <taxon>Endopterygota</taxon>
        <taxon>Coleoptera</taxon>
        <taxon>Polyphaga</taxon>
        <taxon>Cucujiformia</taxon>
        <taxon>Curculionidae</taxon>
        <taxon>Ceutorhynchinae</taxon>
        <taxon>Ceutorhynchus</taxon>
    </lineage>
</organism>
<feature type="domain" description="N-acetyltransferase" evidence="3">
    <location>
        <begin position="83"/>
        <end position="229"/>
    </location>
</feature>
<keyword evidence="2" id="KW-1133">Transmembrane helix</keyword>
<feature type="transmembrane region" description="Helical" evidence="2">
    <location>
        <begin position="37"/>
        <end position="57"/>
    </location>
</feature>
<dbReference type="PANTHER" id="PTHR13947:SF37">
    <property type="entry name" value="LD18367P"/>
    <property type="match status" value="1"/>
</dbReference>
<gene>
    <name evidence="4" type="ORF">CEUTPL_LOCUS3813</name>
</gene>
<evidence type="ECO:0000256" key="1">
    <source>
        <dbReference type="ARBA" id="ARBA00022679"/>
    </source>
</evidence>
<accession>A0A9N9MEC5</accession>
<reference evidence="4" key="1">
    <citation type="submission" date="2022-01" db="EMBL/GenBank/DDBJ databases">
        <authorList>
            <person name="King R."/>
        </authorList>
    </citation>
    <scope>NUCLEOTIDE SEQUENCE</scope>
</reference>
<dbReference type="Pfam" id="PF00583">
    <property type="entry name" value="Acetyltransf_1"/>
    <property type="match status" value="1"/>
</dbReference>
<evidence type="ECO:0000256" key="2">
    <source>
        <dbReference type="SAM" id="Phobius"/>
    </source>
</evidence>
<dbReference type="PROSITE" id="PS51186">
    <property type="entry name" value="GNAT"/>
    <property type="match status" value="1"/>
</dbReference>
<dbReference type="GO" id="GO:0008080">
    <property type="term" value="F:N-acetyltransferase activity"/>
    <property type="evidence" value="ECO:0007669"/>
    <property type="project" value="InterPro"/>
</dbReference>
<dbReference type="AlphaFoldDB" id="A0A9N9MEC5"/>
<dbReference type="InterPro" id="IPR050769">
    <property type="entry name" value="NAT_camello-type"/>
</dbReference>
<evidence type="ECO:0000259" key="3">
    <source>
        <dbReference type="PROSITE" id="PS51186"/>
    </source>
</evidence>
<dbReference type="EMBL" id="OU892289">
    <property type="protein sequence ID" value="CAG9763143.1"/>
    <property type="molecule type" value="Genomic_DNA"/>
</dbReference>
<keyword evidence="2" id="KW-0812">Transmembrane</keyword>
<dbReference type="InterPro" id="IPR000182">
    <property type="entry name" value="GNAT_dom"/>
</dbReference>
<sequence>MYFILIRKQRETDTPQVSQLVRTGYCSNIRDMFMGALFHEATGQIAIILTAVLFIFFQVKLLYCTLCLPTVLLIVYIYIYITVLMKSAYVMYEKKPLVAWVAEAYEPFFNTRDPKECVYKVINEDELKQTPEGRKKIIGTIAVMKHSLQSDWAWLYRAVVDEKYRRKSVALNLVKAAQEWCKLNQYNRMECAMSEFNEGARQLFDKTGFEIKQLYHVNQFGRIYKLQMYLLSAQVRPTFN</sequence>
<keyword evidence="5" id="KW-1185">Reference proteome</keyword>
<name>A0A9N9MEC5_9CUCU</name>
<dbReference type="Gene3D" id="3.40.630.30">
    <property type="match status" value="1"/>
</dbReference>
<keyword evidence="1" id="KW-0808">Transferase</keyword>
<dbReference type="OrthoDB" id="41532at2759"/>
<dbReference type="InterPro" id="IPR016181">
    <property type="entry name" value="Acyl_CoA_acyltransferase"/>
</dbReference>
<keyword evidence="2" id="KW-0472">Membrane</keyword>
<evidence type="ECO:0000313" key="4">
    <source>
        <dbReference type="EMBL" id="CAG9763143.1"/>
    </source>
</evidence>
<proteinExistence type="predicted"/>
<dbReference type="CDD" id="cd04301">
    <property type="entry name" value="NAT_SF"/>
    <property type="match status" value="1"/>
</dbReference>
<dbReference type="PANTHER" id="PTHR13947">
    <property type="entry name" value="GNAT FAMILY N-ACETYLTRANSFERASE"/>
    <property type="match status" value="1"/>
</dbReference>
<evidence type="ECO:0000313" key="5">
    <source>
        <dbReference type="Proteomes" id="UP001152799"/>
    </source>
</evidence>